<evidence type="ECO:0000256" key="18">
    <source>
        <dbReference type="RuleBase" id="RU004334"/>
    </source>
</evidence>
<protein>
    <recommendedName>
        <fullName evidence="4">Androgen receptor</fullName>
    </recommendedName>
    <alternativeName>
        <fullName evidence="17">Dihydrotestosterone receptor</fullName>
    </alternativeName>
    <alternativeName>
        <fullName evidence="16">Nuclear receptor subfamily 3 group C member 4</fullName>
    </alternativeName>
</protein>
<dbReference type="SMR" id="P70048"/>
<evidence type="ECO:0000259" key="21">
    <source>
        <dbReference type="PROSITE" id="PS51843"/>
    </source>
</evidence>
<evidence type="ECO:0000256" key="19">
    <source>
        <dbReference type="SAM" id="MobiDB-lite"/>
    </source>
</evidence>
<organism evidence="22">
    <name type="scientific">Xenopus laevis</name>
    <name type="common">African clawed frog</name>
    <dbReference type="NCBI Taxonomy" id="8355"/>
    <lineage>
        <taxon>Eukaryota</taxon>
        <taxon>Metazoa</taxon>
        <taxon>Chordata</taxon>
        <taxon>Craniata</taxon>
        <taxon>Vertebrata</taxon>
        <taxon>Euteleostomi</taxon>
        <taxon>Amphibia</taxon>
        <taxon>Batrachia</taxon>
        <taxon>Anura</taxon>
        <taxon>Pipoidea</taxon>
        <taxon>Pipidae</taxon>
        <taxon>Xenopodinae</taxon>
        <taxon>Xenopus</taxon>
        <taxon>Xenopus</taxon>
    </lineage>
</organism>
<dbReference type="SMART" id="SM00399">
    <property type="entry name" value="ZnF_C4"/>
    <property type="match status" value="1"/>
</dbReference>
<dbReference type="Gene3D" id="3.30.50.10">
    <property type="entry name" value="Erythroid Transcription Factor GATA-1, subunit A"/>
    <property type="match status" value="1"/>
</dbReference>
<name>P70048_XENLA</name>
<keyword evidence="12 18" id="KW-0238">DNA-binding</keyword>
<dbReference type="AGR" id="Xenbase:XB-GENE-479433"/>
<evidence type="ECO:0000313" key="23">
    <source>
        <dbReference type="Xenbase" id="XB-GENE-479433"/>
    </source>
</evidence>
<comment type="similarity">
    <text evidence="3">Belongs to the nuclear hormone receptor family. NR3 subfamily.</text>
</comment>
<keyword evidence="14 18" id="KW-0675">Receptor</keyword>
<feature type="domain" description="NR LBD" evidence="21">
    <location>
        <begin position="539"/>
        <end position="770"/>
    </location>
</feature>
<reference evidence="22" key="1">
    <citation type="journal article" date="1993" name="Proc. Natl. Acad. Sci. U.S.A.">
        <title>An androgen receptor mRNA isoform associated with hormone-induced cell proliferation.</title>
        <authorList>
            <person name="Fischer L."/>
            <person name="Catz D."/>
            <person name="Kelley D."/>
        </authorList>
    </citation>
    <scope>NUCLEOTIDE SEQUENCE</scope>
</reference>
<dbReference type="InterPro" id="IPR001103">
    <property type="entry name" value="Andrgn_rcpt"/>
</dbReference>
<dbReference type="AlphaFoldDB" id="P70048"/>
<evidence type="ECO:0000256" key="2">
    <source>
        <dbReference type="ARBA" id="ARBA00004496"/>
    </source>
</evidence>
<feature type="compositionally biased region" description="Gly residues" evidence="19">
    <location>
        <begin position="223"/>
        <end position="233"/>
    </location>
</feature>
<keyword evidence="5" id="KW-0963">Cytoplasm</keyword>
<dbReference type="SMART" id="SM00430">
    <property type="entry name" value="HOLI"/>
    <property type="match status" value="1"/>
</dbReference>
<dbReference type="Gene3D" id="1.10.565.10">
    <property type="entry name" value="Retinoid X Receptor"/>
    <property type="match status" value="1"/>
</dbReference>
<dbReference type="CDD" id="cd07173">
    <property type="entry name" value="NR_DBD_AR"/>
    <property type="match status" value="1"/>
</dbReference>
<evidence type="ECO:0000256" key="13">
    <source>
        <dbReference type="ARBA" id="ARBA00023163"/>
    </source>
</evidence>
<reference evidence="22" key="3">
    <citation type="submission" date="1998-12" db="EMBL/GenBank/DDBJ databases">
        <authorList>
            <person name="Kelley D.B."/>
            <person name="Kamenetz F.R."/>
            <person name="Kelley D.B."/>
            <person name="Badea T.C."/>
        </authorList>
    </citation>
    <scope>NUCLEOTIDE SEQUENCE</scope>
</reference>
<keyword evidence="8 18" id="KW-0863">Zinc-finger</keyword>
<dbReference type="InterPro" id="IPR035500">
    <property type="entry name" value="NHR-like_dom_sf"/>
</dbReference>
<dbReference type="InterPro" id="IPR000536">
    <property type="entry name" value="Nucl_hrmn_rcpt_lig-bd"/>
</dbReference>
<feature type="region of interest" description="Disordered" evidence="19">
    <location>
        <begin position="122"/>
        <end position="144"/>
    </location>
</feature>
<dbReference type="PANTHER" id="PTHR48092">
    <property type="entry name" value="KNIRPS-RELATED PROTEIN-RELATED"/>
    <property type="match status" value="1"/>
</dbReference>
<evidence type="ECO:0000256" key="15">
    <source>
        <dbReference type="ARBA" id="ARBA00023242"/>
    </source>
</evidence>
<dbReference type="Pfam" id="PF00105">
    <property type="entry name" value="zf-C4"/>
    <property type="match status" value="1"/>
</dbReference>
<dbReference type="InterPro" id="IPR013088">
    <property type="entry name" value="Znf_NHR/GATA"/>
</dbReference>
<dbReference type="GO" id="GO:0004879">
    <property type="term" value="F:nuclear receptor activity"/>
    <property type="evidence" value="ECO:0007669"/>
    <property type="project" value="InterPro"/>
</dbReference>
<dbReference type="GO" id="GO:0005737">
    <property type="term" value="C:cytoplasm"/>
    <property type="evidence" value="ECO:0007669"/>
    <property type="project" value="UniProtKB-SubCell"/>
</dbReference>
<dbReference type="PROSITE" id="PS51030">
    <property type="entry name" value="NUCLEAR_REC_DBD_2"/>
    <property type="match status" value="1"/>
</dbReference>
<dbReference type="SUPFAM" id="SSF57716">
    <property type="entry name" value="Glucocorticoid receptor-like (DNA-binding domain)"/>
    <property type="match status" value="1"/>
</dbReference>
<comment type="subcellular location">
    <subcellularLocation>
        <location evidence="2">Cytoplasm</location>
    </subcellularLocation>
    <subcellularLocation>
        <location evidence="1 18">Nucleus</location>
    </subcellularLocation>
</comment>
<evidence type="ECO:0000256" key="12">
    <source>
        <dbReference type="ARBA" id="ARBA00023125"/>
    </source>
</evidence>
<accession>P70048</accession>
<gene>
    <name evidence="23" type="primary">ar.L</name>
    <name evidence="23" type="synonym">ar</name>
    <name evidence="22" type="synonym">Xl alpha AR</name>
</gene>
<evidence type="ECO:0000256" key="11">
    <source>
        <dbReference type="ARBA" id="ARBA00023121"/>
    </source>
</evidence>
<evidence type="ECO:0000256" key="5">
    <source>
        <dbReference type="ARBA" id="ARBA00022490"/>
    </source>
</evidence>
<dbReference type="FunFam" id="1.10.565.10:FF:000004">
    <property type="entry name" value="Androgen receptor variant"/>
    <property type="match status" value="1"/>
</dbReference>
<reference evidence="22" key="2">
    <citation type="journal article" date="1995" name="Dev. Biol.">
        <title>Androgen-directed development of the Xenopus laevis larynx: control of androgen receptor expression and tissue differentiation.</title>
        <authorList>
            <person name="Fischer L.M."/>
            <person name="Catz D."/>
            <person name="Kelley D.B."/>
        </authorList>
    </citation>
    <scope>NUCLEOTIDE SEQUENCE</scope>
</reference>
<dbReference type="Pfam" id="PF02166">
    <property type="entry name" value="Androgen_recep"/>
    <property type="match status" value="2"/>
</dbReference>
<evidence type="ECO:0000259" key="20">
    <source>
        <dbReference type="PROSITE" id="PS51030"/>
    </source>
</evidence>
<dbReference type="FunFam" id="3.30.50.10:FF:000024">
    <property type="entry name" value="Androgen receptor"/>
    <property type="match status" value="1"/>
</dbReference>
<evidence type="ECO:0000256" key="8">
    <source>
        <dbReference type="ARBA" id="ARBA00022771"/>
    </source>
</evidence>
<feature type="compositionally biased region" description="Basic and acidic residues" evidence="19">
    <location>
        <begin position="196"/>
        <end position="207"/>
    </location>
</feature>
<dbReference type="Pfam" id="PF00104">
    <property type="entry name" value="Hormone_recep"/>
    <property type="match status" value="1"/>
</dbReference>
<dbReference type="Bgee" id="399456">
    <property type="expression patterns" value="Expressed in internal ear and 13 other cell types or tissues"/>
</dbReference>
<evidence type="ECO:0000256" key="6">
    <source>
        <dbReference type="ARBA" id="ARBA00022665"/>
    </source>
</evidence>
<keyword evidence="11" id="KW-0446">Lipid-binding</keyword>
<dbReference type="PROSITE" id="PS00031">
    <property type="entry name" value="NUCLEAR_REC_DBD_1"/>
    <property type="match status" value="1"/>
</dbReference>
<keyword evidence="10 18" id="KW-0805">Transcription regulation</keyword>
<evidence type="ECO:0000256" key="4">
    <source>
        <dbReference type="ARBA" id="ARBA00016946"/>
    </source>
</evidence>
<dbReference type="GO" id="GO:0043565">
    <property type="term" value="F:sequence-specific DNA binding"/>
    <property type="evidence" value="ECO:0007669"/>
    <property type="project" value="InterPro"/>
</dbReference>
<dbReference type="Xenbase" id="XB-GENE-479433">
    <property type="gene designation" value="ar.L"/>
</dbReference>
<dbReference type="PRINTS" id="PR00047">
    <property type="entry name" value="STROIDFINGER"/>
</dbReference>
<evidence type="ECO:0000256" key="3">
    <source>
        <dbReference type="ARBA" id="ARBA00005413"/>
    </source>
</evidence>
<dbReference type="PROSITE" id="PS51843">
    <property type="entry name" value="NR_LBD"/>
    <property type="match status" value="1"/>
</dbReference>
<feature type="domain" description="Nuclear receptor" evidence="20">
    <location>
        <begin position="426"/>
        <end position="501"/>
    </location>
</feature>
<evidence type="ECO:0000256" key="1">
    <source>
        <dbReference type="ARBA" id="ARBA00004123"/>
    </source>
</evidence>
<keyword evidence="9 18" id="KW-0862">Zinc</keyword>
<dbReference type="InterPro" id="IPR050200">
    <property type="entry name" value="Nuclear_hormone_rcpt_NR3"/>
</dbReference>
<evidence type="ECO:0000256" key="16">
    <source>
        <dbReference type="ARBA" id="ARBA00031165"/>
    </source>
</evidence>
<dbReference type="CDD" id="cd07073">
    <property type="entry name" value="NR_LBD_AR"/>
    <property type="match status" value="1"/>
</dbReference>
<sequence>MEVHIGLGGVYKQPPGKMIRGAFENLFLSVREALQGERRALEGSQAPAGWSEAPGTHRWSEASPQDGTPLNPWVTHPPAPWREAQAEAAPQNPAGRTEGAQFPALGDCPTELKEILGEQSGRILESEETPAEKEGFSGPPEGISDSAKELCKAVSVSLGLSMEALEHLSAGAGEAQQRGDCMYAHPPDTHKCQVAEEDKSDTRDGPFRRSSQSNFATGKSPEDGGGGGGGSSSAGGSEEKEQPCTDLALPEPAGGYRHRAMELTPSLTLYKPTAFMEESPGYPSRDFYSFQMALAPHGRIKVENPMEYGGGAWGAAGRYSELSGFAHCGATAGWHTLFEEGQSSGSFAEAGPYSYPRSHGPAGADGEFPSDAWYPAPTMIGRVPYSGPMKTEMAPWMEGYPGAFGEMRLEGGRDHLLPIDYYFPPQKTCLICGDEASGCHYGALTCGSCKVFFKRAAEGKQKYLCASRNDCTIDKFRRKNCPSCRLRKCYEAGMTLGARKLKKLGNLKAQEELDGSSVQGEGSKELSPGMGIPQLEGYSCQPIFLNVLEAIEPVVVCAGHDNNQPDSFALLLSSLNELGERQLVHVVKWAKALPGFRNLHVSDQMTVIQYSWMGLMIFAMGWRSFKNVNSRMLYFAPDLVFNEYRMHKSRMYSQCVRLRHLSQEFGWLQITPEEFLCMKALLLFSIIPVEGLKDQKCFDELRMNYIKELDRVISCKRNNPASSSRRFFQLTKLLDSVQPIARELHQFTFDLFVKAQMVSVDYPEMMSEIISVQVPKILSGRVKPLYFHIS</sequence>
<evidence type="ECO:0000256" key="7">
    <source>
        <dbReference type="ARBA" id="ARBA00022723"/>
    </source>
</evidence>
<evidence type="ECO:0000313" key="22">
    <source>
        <dbReference type="EMBL" id="AAC97386.1"/>
    </source>
</evidence>
<dbReference type="SUPFAM" id="SSF48508">
    <property type="entry name" value="Nuclear receptor ligand-binding domain"/>
    <property type="match status" value="1"/>
</dbReference>
<keyword evidence="13 18" id="KW-0804">Transcription</keyword>
<keyword evidence="6" id="KW-0754">Steroid-binding</keyword>
<dbReference type="GO" id="GO:0005634">
    <property type="term" value="C:nucleus"/>
    <property type="evidence" value="ECO:0007669"/>
    <property type="project" value="UniProtKB-SubCell"/>
</dbReference>
<dbReference type="GO" id="GO:0008270">
    <property type="term" value="F:zinc ion binding"/>
    <property type="evidence" value="ECO:0007669"/>
    <property type="project" value="UniProtKB-KW"/>
</dbReference>
<keyword evidence="15 18" id="KW-0539">Nucleus</keyword>
<dbReference type="GO" id="GO:0030521">
    <property type="term" value="P:androgen receptor signaling pathway"/>
    <property type="evidence" value="ECO:0007669"/>
    <property type="project" value="InterPro"/>
</dbReference>
<feature type="region of interest" description="Disordered" evidence="19">
    <location>
        <begin position="39"/>
        <end position="105"/>
    </location>
</feature>
<dbReference type="GO" id="GO:0005496">
    <property type="term" value="F:steroid binding"/>
    <property type="evidence" value="ECO:0007669"/>
    <property type="project" value="UniProtKB-KW"/>
</dbReference>
<feature type="region of interest" description="Disordered" evidence="19">
    <location>
        <begin position="196"/>
        <end position="252"/>
    </location>
</feature>
<evidence type="ECO:0000256" key="9">
    <source>
        <dbReference type="ARBA" id="ARBA00022833"/>
    </source>
</evidence>
<evidence type="ECO:0000256" key="10">
    <source>
        <dbReference type="ARBA" id="ARBA00023015"/>
    </source>
</evidence>
<evidence type="ECO:0000256" key="17">
    <source>
        <dbReference type="ARBA" id="ARBA00031402"/>
    </source>
</evidence>
<dbReference type="InterPro" id="IPR001628">
    <property type="entry name" value="Znf_hrmn_rcpt"/>
</dbReference>
<keyword evidence="7 18" id="KW-0479">Metal-binding</keyword>
<dbReference type="EMBL" id="U67129">
    <property type="protein sequence ID" value="AAC97386.1"/>
    <property type="molecule type" value="mRNA"/>
</dbReference>
<evidence type="ECO:0000256" key="14">
    <source>
        <dbReference type="ARBA" id="ARBA00023170"/>
    </source>
</evidence>
<proteinExistence type="evidence at transcript level"/>